<proteinExistence type="predicted"/>
<evidence type="ECO:0000313" key="1">
    <source>
        <dbReference type="EMBL" id="QSS66440.1"/>
    </source>
</evidence>
<dbReference type="VEuPathDB" id="FungiDB:I7I51_07297"/>
<protein>
    <submittedName>
        <fullName evidence="1">Uncharacterized protein</fullName>
    </submittedName>
</protein>
<sequence>MGRNRIKEGYADILLCGVRWWRRVERILGLYKEFWCTCCICILRAARASGGLIQICGVFTQLSLEEDEDITRRAEEVLEEEKKGDPPYDRSRYQRIHMNNCPSQNCRLETRERLDFGNLADPACRVSAVGLVLDNG</sequence>
<accession>A0A8A1MMN1</accession>
<reference evidence="1" key="1">
    <citation type="submission" date="2021-01" db="EMBL/GenBank/DDBJ databases">
        <title>Chromosome-level genome assembly of a human fungal pathogen reveals clustering of transcriptionally co-regulated genes.</title>
        <authorList>
            <person name="Voorhies M."/>
            <person name="Cohen S."/>
            <person name="Shea T.P."/>
            <person name="Petrus S."/>
            <person name="Munoz J.F."/>
            <person name="Poplawski S."/>
            <person name="Goldman W.E."/>
            <person name="Michael T."/>
            <person name="Cuomo C.A."/>
            <person name="Sil A."/>
            <person name="Beyhan S."/>
        </authorList>
    </citation>
    <scope>NUCLEOTIDE SEQUENCE</scope>
    <source>
        <strain evidence="1">WU24</strain>
    </source>
</reference>
<gene>
    <name evidence="1" type="ORF">I7I51_07297</name>
</gene>
<organism evidence="1 2">
    <name type="scientific">Ajellomyces capsulatus</name>
    <name type="common">Darling's disease fungus</name>
    <name type="synonym">Histoplasma capsulatum</name>
    <dbReference type="NCBI Taxonomy" id="5037"/>
    <lineage>
        <taxon>Eukaryota</taxon>
        <taxon>Fungi</taxon>
        <taxon>Dikarya</taxon>
        <taxon>Ascomycota</taxon>
        <taxon>Pezizomycotina</taxon>
        <taxon>Eurotiomycetes</taxon>
        <taxon>Eurotiomycetidae</taxon>
        <taxon>Onygenales</taxon>
        <taxon>Ajellomycetaceae</taxon>
        <taxon>Histoplasma</taxon>
    </lineage>
</organism>
<dbReference type="EMBL" id="CP069115">
    <property type="protein sequence ID" value="QSS66440.1"/>
    <property type="molecule type" value="Genomic_DNA"/>
</dbReference>
<evidence type="ECO:0000313" key="2">
    <source>
        <dbReference type="Proteomes" id="UP000663671"/>
    </source>
</evidence>
<dbReference type="Proteomes" id="UP000663671">
    <property type="component" value="Chromosome 3"/>
</dbReference>
<dbReference type="AlphaFoldDB" id="A0A8A1MMN1"/>
<name>A0A8A1MMN1_AJECA</name>